<reference evidence="2 3" key="1">
    <citation type="submission" date="2019-01" db="EMBL/GenBank/DDBJ databases">
        <authorList>
            <consortium name="Pathogen Informatics"/>
        </authorList>
    </citation>
    <scope>NUCLEOTIDE SEQUENCE [LARGE SCALE GENOMIC DNA]</scope>
    <source>
        <strain evidence="2 3">NCTC10179</strain>
    </source>
</reference>
<dbReference type="EC" id="6.3.5.-" evidence="2"/>
<proteinExistence type="predicted"/>
<evidence type="ECO:0000313" key="3">
    <source>
        <dbReference type="Proteomes" id="UP000289497"/>
    </source>
</evidence>
<gene>
    <name evidence="2" type="primary">gatA</name>
    <name evidence="2" type="ORF">NCTC10179_00603</name>
</gene>
<dbReference type="Proteomes" id="UP000289497">
    <property type="component" value="Chromosome"/>
</dbReference>
<dbReference type="RefSeq" id="WP_036434428.1">
    <property type="nucleotide sequence ID" value="NZ_LR215039.1"/>
</dbReference>
<accession>A0A449B764</accession>
<dbReference type="Gene3D" id="3.90.1300.10">
    <property type="entry name" value="Amidase signature (AS) domain"/>
    <property type="match status" value="1"/>
</dbReference>
<dbReference type="InterPro" id="IPR000120">
    <property type="entry name" value="Amidase"/>
</dbReference>
<keyword evidence="2" id="KW-0436">Ligase</keyword>
<dbReference type="Pfam" id="PF01425">
    <property type="entry name" value="Amidase"/>
    <property type="match status" value="1"/>
</dbReference>
<dbReference type="InterPro" id="IPR023631">
    <property type="entry name" value="Amidase_dom"/>
</dbReference>
<dbReference type="InterPro" id="IPR036928">
    <property type="entry name" value="AS_sf"/>
</dbReference>
<organism evidence="2 3">
    <name type="scientific">Mycoplasmopsis columboralis</name>
    <dbReference type="NCBI Taxonomy" id="171282"/>
    <lineage>
        <taxon>Bacteria</taxon>
        <taxon>Bacillati</taxon>
        <taxon>Mycoplasmatota</taxon>
        <taxon>Mycoplasmoidales</taxon>
        <taxon>Metamycoplasmataceae</taxon>
        <taxon>Mycoplasmopsis</taxon>
    </lineage>
</organism>
<sequence>MSKLKVLGNFETAIQQLKADQNNAVATVLEYKKHGEGILNDAVFTLKDVYATKEGKVRSSSLILDNFEPSYEAHIVTKLLQAGAIMAAKVNNDELALGGTGKHSAYGLIVNPKDKTRLVGGSSSGSVATFTDAISFAIGSDTGDSVRLPASYNGVVGFKPSYGAISRYGMFAYASSLDTVAYFTHNVNDCFYVSKTLFGKDAKDMTSVEVPLNELQKQKPSKIIALDFSQFCDFEVNEAFDKLLNKLKSENIQVELIKPNLDILRSIKPVYQVVSFSEASSNLANLTGIAFGDRVPGDTYEQIMTQTRSQKFGHMVSERLALGSYFLYSQNQEEIFVKAMKARRVIKDYLHSLHSQADIVIYPSFASIAPQIDNHQSYDVMDYILTGSNLAGNPSLSIPLGFKNQMPFNLNIDAQIYHDNKLLNHALYIEELIGEIND</sequence>
<evidence type="ECO:0000259" key="1">
    <source>
        <dbReference type="Pfam" id="PF01425"/>
    </source>
</evidence>
<dbReference type="AlphaFoldDB" id="A0A449B764"/>
<keyword evidence="3" id="KW-1185">Reference proteome</keyword>
<keyword evidence="2" id="KW-0808">Transferase</keyword>
<dbReference type="PANTHER" id="PTHR11895:SF151">
    <property type="entry name" value="GLUTAMYL-TRNA(GLN) AMIDOTRANSFERASE SUBUNIT A"/>
    <property type="match status" value="1"/>
</dbReference>
<dbReference type="NCBIfam" id="NF005517">
    <property type="entry name" value="PRK07139.1"/>
    <property type="match status" value="1"/>
</dbReference>
<dbReference type="OrthoDB" id="9811471at2"/>
<dbReference type="GO" id="GO:0016874">
    <property type="term" value="F:ligase activity"/>
    <property type="evidence" value="ECO:0007669"/>
    <property type="project" value="UniProtKB-KW"/>
</dbReference>
<name>A0A449B764_9BACT</name>
<protein>
    <submittedName>
        <fullName evidence="2">Aspartyl/glutamyl-tRNA(Asn/Gln) amidotransferase subunit A</fullName>
        <ecNumber evidence="2">6.3.5.-</ecNumber>
    </submittedName>
</protein>
<dbReference type="EMBL" id="LR215039">
    <property type="protein sequence ID" value="VEU76422.1"/>
    <property type="molecule type" value="Genomic_DNA"/>
</dbReference>
<dbReference type="PANTHER" id="PTHR11895">
    <property type="entry name" value="TRANSAMIDASE"/>
    <property type="match status" value="1"/>
</dbReference>
<dbReference type="KEGG" id="mcou:NCTC10179_00603"/>
<feature type="domain" description="Amidase" evidence="1">
    <location>
        <begin position="29"/>
        <end position="423"/>
    </location>
</feature>
<dbReference type="SUPFAM" id="SSF75304">
    <property type="entry name" value="Amidase signature (AS) enzymes"/>
    <property type="match status" value="1"/>
</dbReference>
<dbReference type="GO" id="GO:0016740">
    <property type="term" value="F:transferase activity"/>
    <property type="evidence" value="ECO:0007669"/>
    <property type="project" value="UniProtKB-KW"/>
</dbReference>
<evidence type="ECO:0000313" key="2">
    <source>
        <dbReference type="EMBL" id="VEU76422.1"/>
    </source>
</evidence>